<reference evidence="8 9" key="1">
    <citation type="submission" date="2019-12" db="EMBL/GenBank/DDBJ databases">
        <title>Genomic-based taxomic classification of the family Erythrobacteraceae.</title>
        <authorList>
            <person name="Xu L."/>
        </authorList>
    </citation>
    <scope>NUCLEOTIDE SEQUENCE [LARGE SCALE GENOMIC DNA]</scope>
    <source>
        <strain evidence="8 9">LMG 29518</strain>
    </source>
</reference>
<keyword evidence="5" id="KW-0482">Metalloprotease</keyword>
<proteinExistence type="inferred from homology"/>
<evidence type="ECO:0000259" key="6">
    <source>
        <dbReference type="Pfam" id="PF00675"/>
    </source>
</evidence>
<dbReference type="Pfam" id="PF05193">
    <property type="entry name" value="Peptidase_M16_C"/>
    <property type="match status" value="2"/>
</dbReference>
<dbReference type="InterPro" id="IPR050626">
    <property type="entry name" value="Peptidase_M16"/>
</dbReference>
<evidence type="ECO:0000259" key="7">
    <source>
        <dbReference type="Pfam" id="PF05193"/>
    </source>
</evidence>
<keyword evidence="3" id="KW-0378">Hydrolase</keyword>
<comment type="similarity">
    <text evidence="1">Belongs to the peptidase M16 family.</text>
</comment>
<dbReference type="GO" id="GO:0008237">
    <property type="term" value="F:metallopeptidase activity"/>
    <property type="evidence" value="ECO:0007669"/>
    <property type="project" value="UniProtKB-KW"/>
</dbReference>
<organism evidence="8 9">
    <name type="scientific">Altericroceibacterium endophyticum</name>
    <dbReference type="NCBI Taxonomy" id="1808508"/>
    <lineage>
        <taxon>Bacteria</taxon>
        <taxon>Pseudomonadati</taxon>
        <taxon>Pseudomonadota</taxon>
        <taxon>Alphaproteobacteria</taxon>
        <taxon>Sphingomonadales</taxon>
        <taxon>Erythrobacteraceae</taxon>
        <taxon>Altericroceibacterium</taxon>
    </lineage>
</organism>
<evidence type="ECO:0000256" key="4">
    <source>
        <dbReference type="ARBA" id="ARBA00022833"/>
    </source>
</evidence>
<comment type="caution">
    <text evidence="8">The sequence shown here is derived from an EMBL/GenBank/DDBJ whole genome shotgun (WGS) entry which is preliminary data.</text>
</comment>
<evidence type="ECO:0000256" key="5">
    <source>
        <dbReference type="ARBA" id="ARBA00023049"/>
    </source>
</evidence>
<dbReference type="Proteomes" id="UP000438476">
    <property type="component" value="Unassembled WGS sequence"/>
</dbReference>
<evidence type="ECO:0000256" key="1">
    <source>
        <dbReference type="ARBA" id="ARBA00007261"/>
    </source>
</evidence>
<keyword evidence="4" id="KW-0862">Zinc</keyword>
<dbReference type="InterPro" id="IPR011765">
    <property type="entry name" value="Pept_M16_N"/>
</dbReference>
<accession>A0A6I4T6M0</accession>
<dbReference type="SUPFAM" id="SSF63411">
    <property type="entry name" value="LuxS/MPP-like metallohydrolase"/>
    <property type="match status" value="4"/>
</dbReference>
<gene>
    <name evidence="8" type="ORF">GRI91_13900</name>
</gene>
<dbReference type="Gene3D" id="3.30.830.10">
    <property type="entry name" value="Metalloenzyme, LuxS/M16 peptidase-like"/>
    <property type="match status" value="4"/>
</dbReference>
<dbReference type="InterPro" id="IPR007863">
    <property type="entry name" value="Peptidase_M16_C"/>
</dbReference>
<protein>
    <submittedName>
        <fullName evidence="8">Insulinase family protein</fullName>
    </submittedName>
</protein>
<evidence type="ECO:0000313" key="9">
    <source>
        <dbReference type="Proteomes" id="UP000438476"/>
    </source>
</evidence>
<dbReference type="OrthoDB" id="9811314at2"/>
<dbReference type="PANTHER" id="PTHR43690:SF17">
    <property type="entry name" value="PROTEIN YHJJ"/>
    <property type="match status" value="1"/>
</dbReference>
<evidence type="ECO:0000256" key="3">
    <source>
        <dbReference type="ARBA" id="ARBA00022801"/>
    </source>
</evidence>
<dbReference type="AlphaFoldDB" id="A0A6I4T6M0"/>
<dbReference type="GO" id="GO:0046872">
    <property type="term" value="F:metal ion binding"/>
    <property type="evidence" value="ECO:0007669"/>
    <property type="project" value="InterPro"/>
</dbReference>
<dbReference type="EMBL" id="WTYT01000006">
    <property type="protein sequence ID" value="MXO66854.1"/>
    <property type="molecule type" value="Genomic_DNA"/>
</dbReference>
<feature type="domain" description="Peptidase M16 C-terminal" evidence="7">
    <location>
        <begin position="721"/>
        <end position="885"/>
    </location>
</feature>
<keyword evidence="9" id="KW-1185">Reference proteome</keyword>
<dbReference type="Pfam" id="PF00675">
    <property type="entry name" value="Peptidase_M16"/>
    <property type="match status" value="1"/>
</dbReference>
<evidence type="ECO:0000256" key="2">
    <source>
        <dbReference type="ARBA" id="ARBA00022670"/>
    </source>
</evidence>
<sequence length="965" mass="104816">MASAMLLSPAAVQAQQAAPTVSVAVEPSAPQPQYLKPDDPWIYRGTDIPVDKEWLFGEMPNGVRYAVRRNGVPPDQVSIRIRIDAGSLNETDDERGYAHLLEHLTFRQSKYMAEGQAIPIWQRLGATFGSDTNAETTPTQTVFKLDLPNARPAALDESMKLLSGMIREPTLSASNLAADLPIVLAEKRENSGAGTRIAEATRSTFFHGQRLADRAPIGTIKTLKTATPESVRAFHQKWYRPENTVIVAVGDVDPQQLAALTEEYFADWKVAGKAPAAPDFGKPEAPDDAKGPNPVGRTRVIVEPGQPRGISYAILRPWEQVTDNLEYNRGLLIDGIAQAIINRRLEARARSGGSYLMASAQQRDVSRSVDGTFVSITPLGDDWQAALHDVRAVIADAITTPPTQEEIDRELAAYNVAFANQVEQRALLAGGQLGDDLVQAVDIRESIAAPETILNVFKNMRDRFTPEAVLEHTQRLFQGTVVRGALVTPVAGEASEADLRKALNHKVEADGNSRISAESISFADLPPIGEPADPVERAPLGVLGSEKITYANGVKALIWRTNNEPGRVTVRVRFGHGLQGFSPEDAAYIELGQMALVGSGLGPLGQEELDRISTGRMLGFDFSIEDGHFTFEARTRSADVADQLYLFAAKLAMPRWDANPVERAKAASTLSYDSYNATASGILSRDLNWLLHNRDPRYATPTPAQIQATTAEGFREVWEPLLKQGPVEVMVFGDIDPDQTVAALSRTFGALPPPTALPGDTVTELDGFPAANDDPLILYHQGDKDQAAVAIAWPTGGGSDRLPESRKLEILADVFSNRLLNAVREKEGASYAPQVGSNWPLDMNSGGHLLALAQLSPANVPAFIQEADKIAADLATNGPTADELALVTGPMRQLINRIQTGHTFWMNELAGATIDPQRVRHLPSLLNDYTNVTPEEIRSLAAKYLVKDKAWHLAILPKDTAAANR</sequence>
<keyword evidence="2" id="KW-0645">Protease</keyword>
<feature type="domain" description="Peptidase M16 N-terminal" evidence="6">
    <location>
        <begin position="73"/>
        <end position="192"/>
    </location>
</feature>
<dbReference type="GO" id="GO:0006508">
    <property type="term" value="P:proteolysis"/>
    <property type="evidence" value="ECO:0007669"/>
    <property type="project" value="UniProtKB-KW"/>
</dbReference>
<dbReference type="InterPro" id="IPR011249">
    <property type="entry name" value="Metalloenz_LuxS/M16"/>
</dbReference>
<name>A0A6I4T6M0_9SPHN</name>
<evidence type="ECO:0000313" key="8">
    <source>
        <dbReference type="EMBL" id="MXO66854.1"/>
    </source>
</evidence>
<dbReference type="PANTHER" id="PTHR43690">
    <property type="entry name" value="NARDILYSIN"/>
    <property type="match status" value="1"/>
</dbReference>
<feature type="domain" description="Peptidase M16 C-terminal" evidence="7">
    <location>
        <begin position="226"/>
        <end position="413"/>
    </location>
</feature>